<dbReference type="InterPro" id="IPR008844">
    <property type="entry name" value="Spore_GerAC-like"/>
</dbReference>
<dbReference type="RefSeq" id="WP_157321086.1">
    <property type="nucleotide sequence ID" value="NZ_WSEM01000016.1"/>
</dbReference>
<evidence type="ECO:0000256" key="8">
    <source>
        <dbReference type="SAM" id="SignalP"/>
    </source>
</evidence>
<evidence type="ECO:0000256" key="7">
    <source>
        <dbReference type="ARBA" id="ARBA00023288"/>
    </source>
</evidence>
<dbReference type="Gene3D" id="3.30.300.210">
    <property type="entry name" value="Nutrient germinant receptor protein C, domain 3"/>
    <property type="match status" value="1"/>
</dbReference>
<dbReference type="PANTHER" id="PTHR35789:SF1">
    <property type="entry name" value="SPORE GERMINATION PROTEIN B3"/>
    <property type="match status" value="1"/>
</dbReference>
<keyword evidence="4 8" id="KW-0732">Signal</keyword>
<feature type="domain" description="Spore germination GerAC-like C-terminal" evidence="9">
    <location>
        <begin position="215"/>
        <end position="380"/>
    </location>
</feature>
<keyword evidence="6" id="KW-0564">Palmitate</keyword>
<dbReference type="Proteomes" id="UP000467637">
    <property type="component" value="Unassembled WGS sequence"/>
</dbReference>
<gene>
    <name evidence="11" type="ORF">GON05_19420</name>
</gene>
<comment type="caution">
    <text evidence="11">The sequence shown here is derived from an EMBL/GenBank/DDBJ whole genome shotgun (WGS) entry which is preliminary data.</text>
</comment>
<dbReference type="Pfam" id="PF25198">
    <property type="entry name" value="Spore_GerAC_N"/>
    <property type="match status" value="1"/>
</dbReference>
<feature type="domain" description="Spore germination protein N-terminal" evidence="10">
    <location>
        <begin position="23"/>
        <end position="197"/>
    </location>
</feature>
<protein>
    <submittedName>
        <fullName evidence="11">Ger(X)C family spore germination protein</fullName>
    </submittedName>
</protein>
<dbReference type="InterPro" id="IPR057336">
    <property type="entry name" value="GerAC_N"/>
</dbReference>
<keyword evidence="5" id="KW-0472">Membrane</keyword>
<evidence type="ECO:0000256" key="1">
    <source>
        <dbReference type="ARBA" id="ARBA00004635"/>
    </source>
</evidence>
<evidence type="ECO:0000256" key="2">
    <source>
        <dbReference type="ARBA" id="ARBA00007886"/>
    </source>
</evidence>
<proteinExistence type="inferred from homology"/>
<dbReference type="PROSITE" id="PS51257">
    <property type="entry name" value="PROKAR_LIPOPROTEIN"/>
    <property type="match status" value="1"/>
</dbReference>
<sequence>MIRSVIAISASLLLIFFASGCTDFVEPNQLAFVLGTAFDHDEDGQIEISHQISIPSQINSSSKGSGSGESDGYIVMSAKGRDVLEASQKIQKKLSRRLLTNHRIIIAISEEFFSKNEVDKLFDELGRDPANNQRDITVMIKGKSAKDFLMTKHPLEHLSSIAAGKELHINGMKSYSTRQFIIDSIAEEHRAFVPVLQIQNTQVSRNKKDPMAVLSGYAVLNNKLKIGGILDDIEGSQTAWMSGKDGIRVLTIPWKDGKGNLSFRLTHLKREISSVSSKDPGQIVITVKAQAYLLENTTQLDMSEVSNLLEVQKHLNDQLREELQPTLKKVQNWGPDVFGIGAYLHRHYPSWWRTHKEDWDANFKQINVTIQANVGLRSVGATGGQIKRRK</sequence>
<feature type="signal peptide" evidence="8">
    <location>
        <begin position="1"/>
        <end position="20"/>
    </location>
</feature>
<accession>A0ABW9UBW7</accession>
<comment type="subcellular location">
    <subcellularLocation>
        <location evidence="1">Membrane</location>
        <topology evidence="1">Lipid-anchor</topology>
    </subcellularLocation>
</comment>
<evidence type="ECO:0000313" key="12">
    <source>
        <dbReference type="Proteomes" id="UP000467637"/>
    </source>
</evidence>
<dbReference type="NCBIfam" id="TIGR02887">
    <property type="entry name" value="spore_ger_x_C"/>
    <property type="match status" value="1"/>
</dbReference>
<dbReference type="EMBL" id="WSEM01000016">
    <property type="protein sequence ID" value="MVQ36785.1"/>
    <property type="molecule type" value="Genomic_DNA"/>
</dbReference>
<name>A0ABW9UBW7_9BACL</name>
<evidence type="ECO:0000259" key="9">
    <source>
        <dbReference type="Pfam" id="PF05504"/>
    </source>
</evidence>
<reference evidence="11 12" key="1">
    <citation type="submission" date="2019-12" db="EMBL/GenBank/DDBJ databases">
        <authorList>
            <person name="Huq M.A."/>
        </authorList>
    </citation>
    <scope>NUCLEOTIDE SEQUENCE [LARGE SCALE GENOMIC DNA]</scope>
    <source>
        <strain evidence="11 12">MAH-34</strain>
    </source>
</reference>
<dbReference type="Pfam" id="PF05504">
    <property type="entry name" value="Spore_GerAC"/>
    <property type="match status" value="1"/>
</dbReference>
<evidence type="ECO:0000256" key="4">
    <source>
        <dbReference type="ARBA" id="ARBA00022729"/>
    </source>
</evidence>
<evidence type="ECO:0000313" key="11">
    <source>
        <dbReference type="EMBL" id="MVQ36785.1"/>
    </source>
</evidence>
<dbReference type="PANTHER" id="PTHR35789">
    <property type="entry name" value="SPORE GERMINATION PROTEIN B3"/>
    <property type="match status" value="1"/>
</dbReference>
<keyword evidence="7" id="KW-0449">Lipoprotein</keyword>
<dbReference type="InterPro" id="IPR038501">
    <property type="entry name" value="Spore_GerAC_C_sf"/>
</dbReference>
<organism evidence="11 12">
    <name type="scientific">Paenibacillus anseongense</name>
    <dbReference type="NCBI Taxonomy" id="2682845"/>
    <lineage>
        <taxon>Bacteria</taxon>
        <taxon>Bacillati</taxon>
        <taxon>Bacillota</taxon>
        <taxon>Bacilli</taxon>
        <taxon>Bacillales</taxon>
        <taxon>Paenibacillaceae</taxon>
        <taxon>Paenibacillus</taxon>
    </lineage>
</organism>
<comment type="similarity">
    <text evidence="2">Belongs to the GerABKC lipoprotein family.</text>
</comment>
<evidence type="ECO:0000256" key="3">
    <source>
        <dbReference type="ARBA" id="ARBA00022544"/>
    </source>
</evidence>
<keyword evidence="12" id="KW-1185">Reference proteome</keyword>
<keyword evidence="3" id="KW-0309">Germination</keyword>
<dbReference type="InterPro" id="IPR046953">
    <property type="entry name" value="Spore_GerAC-like_C"/>
</dbReference>
<feature type="chain" id="PRO_5046363800" evidence="8">
    <location>
        <begin position="21"/>
        <end position="390"/>
    </location>
</feature>
<evidence type="ECO:0000259" key="10">
    <source>
        <dbReference type="Pfam" id="PF25198"/>
    </source>
</evidence>
<evidence type="ECO:0000256" key="5">
    <source>
        <dbReference type="ARBA" id="ARBA00023136"/>
    </source>
</evidence>
<evidence type="ECO:0000256" key="6">
    <source>
        <dbReference type="ARBA" id="ARBA00023139"/>
    </source>
</evidence>
<dbReference type="Gene3D" id="6.20.190.10">
    <property type="entry name" value="Nutrient germinant receptor protein C, domain 1"/>
    <property type="match status" value="1"/>
</dbReference>